<evidence type="ECO:0000313" key="4">
    <source>
        <dbReference type="EMBL" id="PYG89888.1"/>
    </source>
</evidence>
<keyword evidence="3" id="KW-0119">Carbohydrate metabolism</keyword>
<accession>A0A318XQZ3</accession>
<evidence type="ECO:0000256" key="3">
    <source>
        <dbReference type="ARBA" id="ARBA00022629"/>
    </source>
</evidence>
<protein>
    <submittedName>
        <fullName evidence="4">Putative NBD/HSP70 family sugar kinase</fullName>
    </submittedName>
</protein>
<gene>
    <name evidence="4" type="ORF">LY28_00487</name>
</gene>
<dbReference type="PANTHER" id="PTHR18964:SF149">
    <property type="entry name" value="BIFUNCTIONAL UDP-N-ACETYLGLUCOSAMINE 2-EPIMERASE_N-ACETYLMANNOSAMINE KINASE"/>
    <property type="match status" value="1"/>
</dbReference>
<sequence length="380" mass="41426">MIKGTPEYMKVMNRNTVLSLIVKEKSISRAAISNLTNLSKSTVSSIVEELLGENIIREKGEGISTKLGGRKPIELVFNPSAGYIIGIDIGASKSICVICDLSGKILLKEIIQKKNYDNNNYLYQIMQTVKEMAARLNTEDKLIGIGVGIPGTVDIENGIALFVPKLDWVDYPIRDVLRIEFGLDVFIDNDVNMAVYGEKWLGVGKEYNNFVFISIGDGIGSGIIIDNKIYRGHNYTGGEIGYLVLSKDALETERYTPDAYGYFESVASGSAIERKFGISCKEVFEKASHNDIECIEAVNEMTEYLGMGIANIVSVLSPQAVIIGGGVSKAGLGLLLSIRKEVSRLTPVKTEIVLSELEENAGVMGCVGSVLANKYGISFY</sequence>
<dbReference type="Proteomes" id="UP000248132">
    <property type="component" value="Unassembled WGS sequence"/>
</dbReference>
<dbReference type="GO" id="GO:0042732">
    <property type="term" value="P:D-xylose metabolic process"/>
    <property type="evidence" value="ECO:0007669"/>
    <property type="project" value="UniProtKB-KW"/>
</dbReference>
<keyword evidence="3" id="KW-0859">Xylose metabolism</keyword>
<comment type="similarity">
    <text evidence="2">Belongs to the ROK (NagC/XylR) family.</text>
</comment>
<dbReference type="InterPro" id="IPR043129">
    <property type="entry name" value="ATPase_NBD"/>
</dbReference>
<dbReference type="OrthoDB" id="9796533at2"/>
<dbReference type="InterPro" id="IPR036388">
    <property type="entry name" value="WH-like_DNA-bd_sf"/>
</dbReference>
<dbReference type="PANTHER" id="PTHR18964">
    <property type="entry name" value="ROK (REPRESSOR, ORF, KINASE) FAMILY"/>
    <property type="match status" value="1"/>
</dbReference>
<reference evidence="4 5" key="1">
    <citation type="submission" date="2018-06" db="EMBL/GenBank/DDBJ databases">
        <title>Genomic Encyclopedia of Type Strains, Phase I: the one thousand microbial genomes (KMG-I) project.</title>
        <authorList>
            <person name="Kyrpides N."/>
        </authorList>
    </citation>
    <scope>NUCLEOTIDE SEQUENCE [LARGE SCALE GENOMIC DNA]</scope>
    <source>
        <strain evidence="4 5">DSM 19573</strain>
    </source>
</reference>
<dbReference type="RefSeq" id="WP_110460567.1">
    <property type="nucleotide sequence ID" value="NZ_QKMR01000002.1"/>
</dbReference>
<dbReference type="EMBL" id="QKMR01000002">
    <property type="protein sequence ID" value="PYG89888.1"/>
    <property type="molecule type" value="Genomic_DNA"/>
</dbReference>
<dbReference type="SUPFAM" id="SSF46785">
    <property type="entry name" value="Winged helix' DNA-binding domain"/>
    <property type="match status" value="1"/>
</dbReference>
<keyword evidence="5" id="KW-1185">Reference proteome</keyword>
<dbReference type="InterPro" id="IPR036390">
    <property type="entry name" value="WH_DNA-bd_sf"/>
</dbReference>
<name>A0A318XQZ3_9FIRM</name>
<dbReference type="GO" id="GO:0016301">
    <property type="term" value="F:kinase activity"/>
    <property type="evidence" value="ECO:0007669"/>
    <property type="project" value="UniProtKB-KW"/>
</dbReference>
<organism evidence="4 5">
    <name type="scientific">Ruminiclostridium sufflavum DSM 19573</name>
    <dbReference type="NCBI Taxonomy" id="1121337"/>
    <lineage>
        <taxon>Bacteria</taxon>
        <taxon>Bacillati</taxon>
        <taxon>Bacillota</taxon>
        <taxon>Clostridia</taxon>
        <taxon>Eubacteriales</taxon>
        <taxon>Oscillospiraceae</taxon>
        <taxon>Ruminiclostridium</taxon>
    </lineage>
</organism>
<dbReference type="Pfam" id="PF00480">
    <property type="entry name" value="ROK"/>
    <property type="match status" value="1"/>
</dbReference>
<keyword evidence="4" id="KW-0808">Transferase</keyword>
<dbReference type="Gene3D" id="3.30.420.40">
    <property type="match status" value="2"/>
</dbReference>
<evidence type="ECO:0000256" key="2">
    <source>
        <dbReference type="ARBA" id="ARBA00006479"/>
    </source>
</evidence>
<comment type="function">
    <text evidence="1">Transcriptional repressor of xylose-utilizing enzymes.</text>
</comment>
<proteinExistence type="inferred from homology"/>
<comment type="caution">
    <text evidence="4">The sequence shown here is derived from an EMBL/GenBank/DDBJ whole genome shotgun (WGS) entry which is preliminary data.</text>
</comment>
<keyword evidence="4" id="KW-0418">Kinase</keyword>
<evidence type="ECO:0000256" key="1">
    <source>
        <dbReference type="ARBA" id="ARBA00002486"/>
    </source>
</evidence>
<dbReference type="InterPro" id="IPR000600">
    <property type="entry name" value="ROK"/>
</dbReference>
<evidence type="ECO:0000313" key="5">
    <source>
        <dbReference type="Proteomes" id="UP000248132"/>
    </source>
</evidence>
<dbReference type="Gene3D" id="1.10.10.10">
    <property type="entry name" value="Winged helix-like DNA-binding domain superfamily/Winged helix DNA-binding domain"/>
    <property type="match status" value="1"/>
</dbReference>
<dbReference type="AlphaFoldDB" id="A0A318XQZ3"/>
<dbReference type="SUPFAM" id="SSF53067">
    <property type="entry name" value="Actin-like ATPase domain"/>
    <property type="match status" value="1"/>
</dbReference>